<dbReference type="PATRIC" id="fig|1353533.3.peg.3874"/>
<dbReference type="NCBIfam" id="TIGR02532">
    <property type="entry name" value="IV_pilin_GFxxxE"/>
    <property type="match status" value="1"/>
</dbReference>
<keyword evidence="1" id="KW-1133">Transmembrane helix</keyword>
<name>V4HVE4_PSEL2</name>
<dbReference type="AlphaFoldDB" id="V4HVE4"/>
<comment type="caution">
    <text evidence="2">The sequence shown here is derived from an EMBL/GenBank/DDBJ whole genome shotgun (WGS) entry which is preliminary data.</text>
</comment>
<gene>
    <name evidence="2" type="ORF">PL2TA16_05273</name>
</gene>
<keyword evidence="1" id="KW-0472">Membrane</keyword>
<organism evidence="2 3">
    <name type="scientific">Pseudoalteromonas luteoviolacea (strain 2ta16)</name>
    <dbReference type="NCBI Taxonomy" id="1353533"/>
    <lineage>
        <taxon>Bacteria</taxon>
        <taxon>Pseudomonadati</taxon>
        <taxon>Pseudomonadota</taxon>
        <taxon>Gammaproteobacteria</taxon>
        <taxon>Alteromonadales</taxon>
        <taxon>Pseudoalteromonadaceae</taxon>
        <taxon>Pseudoalteromonas</taxon>
    </lineage>
</organism>
<dbReference type="Proteomes" id="UP000017820">
    <property type="component" value="Unassembled WGS sequence"/>
</dbReference>
<dbReference type="InterPro" id="IPR012902">
    <property type="entry name" value="N_methyl_site"/>
</dbReference>
<reference evidence="2 3" key="1">
    <citation type="submission" date="2013-07" db="EMBL/GenBank/DDBJ databases">
        <title>Draft genome sequence of Pseudoalteromonas luteoviolacea 2ta16.</title>
        <authorList>
            <person name="Allen E.E."/>
            <person name="Azam F."/>
            <person name="Podell S."/>
        </authorList>
    </citation>
    <scope>NUCLEOTIDE SEQUENCE [LARGE SCALE GENOMIC DNA]</scope>
    <source>
        <strain evidence="2 3">2ta16</strain>
    </source>
</reference>
<sequence>MFMCQVQIAPLKLRGYTLIELLVAMAAGLFLLSGVAMSYTAIKSTVVASKELSHAQEVIRYMSQVMTRSIKQTHAEPEVENGGAALRVHQEALRLACDGSVPTANYSELYTLSNGYLTCDIGNGPVQLLRGVQALNFAQSGILTSITVTPKDVPPQFKEGLQIDIAANRLVLDKAVWKVPQERVNN</sequence>
<evidence type="ECO:0000313" key="2">
    <source>
        <dbReference type="EMBL" id="ESP91909.1"/>
    </source>
</evidence>
<evidence type="ECO:0000313" key="3">
    <source>
        <dbReference type="Proteomes" id="UP000017820"/>
    </source>
</evidence>
<keyword evidence="1" id="KW-0812">Transmembrane</keyword>
<dbReference type="PROSITE" id="PS00409">
    <property type="entry name" value="PROKAR_NTER_METHYL"/>
    <property type="match status" value="1"/>
</dbReference>
<accession>V4HVE4</accession>
<dbReference type="Pfam" id="PF07963">
    <property type="entry name" value="N_methyl"/>
    <property type="match status" value="1"/>
</dbReference>
<evidence type="ECO:0000256" key="1">
    <source>
        <dbReference type="SAM" id="Phobius"/>
    </source>
</evidence>
<proteinExistence type="predicted"/>
<dbReference type="EMBL" id="AUSV01000090">
    <property type="protein sequence ID" value="ESP91909.1"/>
    <property type="molecule type" value="Genomic_DNA"/>
</dbReference>
<protein>
    <submittedName>
        <fullName evidence="2">Prepilin-type N-terminal cleavage/methylation domain protein</fullName>
    </submittedName>
</protein>
<feature type="transmembrane region" description="Helical" evidence="1">
    <location>
        <begin position="21"/>
        <end position="42"/>
    </location>
</feature>